<dbReference type="RefSeq" id="WP_058787581.1">
    <property type="nucleotide sequence ID" value="NZ_LFRH01000003.1"/>
</dbReference>
<comment type="caution">
    <text evidence="1">The sequence shown here is derived from an EMBL/GenBank/DDBJ whole genome shotgun (WGS) entry which is preliminary data.</text>
</comment>
<accession>A0AA40U588</accession>
<name>A0AA40U588_9CHLA</name>
<dbReference type="AlphaFoldDB" id="A0AA40U588"/>
<proteinExistence type="predicted"/>
<dbReference type="Proteomes" id="UP000054301">
    <property type="component" value="Unassembled WGS sequence"/>
</dbReference>
<protein>
    <recommendedName>
        <fullName evidence="3">Double zinc ribbon domain-containing protein</fullName>
    </recommendedName>
</protein>
<gene>
    <name evidence="1" type="ORF">cpL1_0622</name>
</gene>
<reference evidence="1 2" key="1">
    <citation type="submission" date="2015-06" db="EMBL/GenBank/DDBJ databases">
        <title>More than comparative genomics: Whole genome sequencing reveals elusive C. pecorum plasmid and re-evaluates genetic differences and phylogenetic relationships between C. pecorum from pig, cattle, sheep and koala hosts.</title>
        <authorList>
            <person name="Jelocnik M."/>
            <person name="Bachmann N.L."/>
            <person name="Kaltenboeck B."/>
            <person name="Waugh C."/>
            <person name="Woolford L."/>
            <person name="Speight N."/>
            <person name="Gillett A."/>
            <person name="Higgins D."/>
            <person name="Flanagan C."/>
            <person name="Myers G."/>
            <person name="Timms P."/>
            <person name="Polkinghorne A."/>
        </authorList>
    </citation>
    <scope>NUCLEOTIDE SEQUENCE [LARGE SCALE GENOMIC DNA]</scope>
    <source>
        <strain evidence="1 2">L1</strain>
    </source>
</reference>
<dbReference type="EMBL" id="LFRH01000003">
    <property type="protein sequence ID" value="KTF28587.1"/>
    <property type="molecule type" value="Genomic_DNA"/>
</dbReference>
<organism evidence="1 2">
    <name type="scientific">Chlamydia pecorum</name>
    <dbReference type="NCBI Taxonomy" id="85991"/>
    <lineage>
        <taxon>Bacteria</taxon>
        <taxon>Pseudomonadati</taxon>
        <taxon>Chlamydiota</taxon>
        <taxon>Chlamydiia</taxon>
        <taxon>Chlamydiales</taxon>
        <taxon>Chlamydiaceae</taxon>
        <taxon>Chlamydia/Chlamydophila group</taxon>
        <taxon>Chlamydia</taxon>
    </lineage>
</organism>
<evidence type="ECO:0000313" key="1">
    <source>
        <dbReference type="EMBL" id="KTF28587.1"/>
    </source>
</evidence>
<sequence>MMRLGSLFFKLLFPKLCYGCQGEGALLCQRCLGMLRCISSEGRCSRCFGGLSYQESHVCSRCASLSKIHMHCIFPLTAVALSLYKNVCWGKALAREVFAVHIRKQWEILGLVPEGLLYTAPELKELAQALCIKNLRYSALWRKKRLWESCSKEKSLHLLSPFPLTWRQRAWLENNAPGSVWITSVFLPEEQL</sequence>
<evidence type="ECO:0000313" key="2">
    <source>
        <dbReference type="Proteomes" id="UP000054301"/>
    </source>
</evidence>
<evidence type="ECO:0008006" key="3">
    <source>
        <dbReference type="Google" id="ProtNLM"/>
    </source>
</evidence>